<evidence type="ECO:0000313" key="3">
    <source>
        <dbReference type="EMBL" id="KYC53270.1"/>
    </source>
</evidence>
<dbReference type="PROSITE" id="PS50263">
    <property type="entry name" value="CN_HYDROLASE"/>
    <property type="match status" value="1"/>
</dbReference>
<accession>A0A150J7R9</accession>
<dbReference type="GO" id="GO:0050126">
    <property type="term" value="F:N-carbamoylputrescine amidase activity"/>
    <property type="evidence" value="ECO:0007669"/>
    <property type="project" value="TreeGrafter"/>
</dbReference>
<dbReference type="EMBL" id="LNJB01000028">
    <property type="protein sequence ID" value="KYC53270.1"/>
    <property type="molecule type" value="Genomic_DNA"/>
</dbReference>
<evidence type="ECO:0000313" key="4">
    <source>
        <dbReference type="EMBL" id="KYC56116.1"/>
    </source>
</evidence>
<feature type="domain" description="CN hydrolase" evidence="2">
    <location>
        <begin position="3"/>
        <end position="246"/>
    </location>
</feature>
<dbReference type="GO" id="GO:0033388">
    <property type="term" value="P:putrescine biosynthetic process from arginine"/>
    <property type="evidence" value="ECO:0007669"/>
    <property type="project" value="TreeGrafter"/>
</dbReference>
<dbReference type="PANTHER" id="PTHR43674">
    <property type="entry name" value="NITRILASE C965.09-RELATED"/>
    <property type="match status" value="1"/>
</dbReference>
<protein>
    <submittedName>
        <fullName evidence="4">C-N hydrolase family amidase</fullName>
    </submittedName>
</protein>
<accession>A0A150JFU5</accession>
<evidence type="ECO:0000256" key="1">
    <source>
        <dbReference type="ARBA" id="ARBA00022801"/>
    </source>
</evidence>
<gene>
    <name evidence="3" type="ORF">AN188_01475</name>
    <name evidence="4" type="ORF">APG09_01472</name>
</gene>
<evidence type="ECO:0000313" key="5">
    <source>
        <dbReference type="Proteomes" id="UP000092420"/>
    </source>
</evidence>
<name>A0A150JFU5_9EURY</name>
<dbReference type="InterPro" id="IPR003010">
    <property type="entry name" value="C-N_Hydrolase"/>
</dbReference>
<accession>A0A150JEU7</accession>
<dbReference type="EMBL" id="LNJE01000025">
    <property type="protein sequence ID" value="KYC56116.1"/>
    <property type="molecule type" value="Genomic_DNA"/>
</dbReference>
<keyword evidence="1 4" id="KW-0378">Hydrolase</keyword>
<dbReference type="PANTHER" id="PTHR43674:SF2">
    <property type="entry name" value="BETA-UREIDOPROPIONASE"/>
    <property type="match status" value="1"/>
</dbReference>
<reference evidence="4 5" key="1">
    <citation type="journal article" date="2016" name="ISME J.">
        <title>Chasing the elusive Euryarchaeota class WSA2: genomes reveal a uniquely fastidious methyl-reducing methanogen.</title>
        <authorList>
            <person name="Nobu M.K."/>
            <person name="Narihiro T."/>
            <person name="Kuroda K."/>
            <person name="Mei R."/>
            <person name="Liu W.T."/>
        </authorList>
    </citation>
    <scope>NUCLEOTIDE SEQUENCE [LARGE SCALE GENOMIC DNA]</scope>
    <source>
        <strain evidence="3">ADurb1013_Bin02101</strain>
        <strain evidence="4">ADurb1213_Bin02801</strain>
    </source>
</reference>
<dbReference type="Proteomes" id="UP000092420">
    <property type="component" value="Unassembled WGS sequence"/>
</dbReference>
<evidence type="ECO:0000259" key="2">
    <source>
        <dbReference type="PROSITE" id="PS50263"/>
    </source>
</evidence>
<organism evidence="4">
    <name type="scientific">Candidatus Methanofastidiosum methylothiophilum</name>
    <dbReference type="NCBI Taxonomy" id="1705564"/>
    <lineage>
        <taxon>Archaea</taxon>
        <taxon>Methanobacteriati</taxon>
        <taxon>Methanobacteriota</taxon>
        <taxon>Stenosarchaea group</taxon>
        <taxon>Candidatus Methanofastidiosia</taxon>
        <taxon>Candidatus Methanofastidiosales</taxon>
        <taxon>Candidatus Methanofastidiosaceae</taxon>
        <taxon>Candidatus Methanofastidiosum</taxon>
    </lineage>
</organism>
<comment type="caution">
    <text evidence="4">The sequence shown here is derived from an EMBL/GenBank/DDBJ whole genome shotgun (WGS) entry which is preliminary data.</text>
</comment>
<proteinExistence type="predicted"/>
<sequence length="273" mass="30858">MSIKIAGIQFACSVDKKINIEKALKISELAIKEGAKIICFQELFNLQWFPMNRGDDEVFSQAEDLRSETIRIIKKKAKSAGVVFLLPFFEKNSSNYYNSCIVINSDGTVLGKYRKIHLPDIPLWEEKYYFSEGNNGFPVFETQFGKVGVQISWDNLYPEGTRILALKGVDIVFAPTACAFKSQLIWQTVITANAITNGIFIMRVNRVGSEAAQDFYGMSFCVNPEGELIGGPTGGGDSILLADIDLEYLRRVRREWPLLKERKPSLYKEILEE</sequence>
<dbReference type="SUPFAM" id="SSF56317">
    <property type="entry name" value="Carbon-nitrogen hydrolase"/>
    <property type="match status" value="1"/>
</dbReference>
<dbReference type="AlphaFoldDB" id="A0A150JFU5"/>
<dbReference type="Pfam" id="PF00795">
    <property type="entry name" value="CN_hydrolase"/>
    <property type="match status" value="1"/>
</dbReference>
<dbReference type="InterPro" id="IPR036526">
    <property type="entry name" value="C-N_Hydrolase_sf"/>
</dbReference>
<dbReference type="InterPro" id="IPR050345">
    <property type="entry name" value="Aliph_Amidase/BUP"/>
</dbReference>
<dbReference type="Gene3D" id="3.60.110.10">
    <property type="entry name" value="Carbon-nitrogen hydrolase"/>
    <property type="match status" value="1"/>
</dbReference>